<protein>
    <submittedName>
        <fullName evidence="3">Ribonuclease H-like domain, reverse transcriptase, RNA-dependent DNA polymerase</fullName>
    </submittedName>
</protein>
<dbReference type="EMBL" id="BKCJ010004858">
    <property type="protein sequence ID" value="GEU63503.1"/>
    <property type="molecule type" value="Genomic_DNA"/>
</dbReference>
<name>A0A6L2LNY9_TANCI</name>
<accession>A0A6L2LNY9</accession>
<reference evidence="3" key="1">
    <citation type="journal article" date="2019" name="Sci. Rep.">
        <title>Draft genome of Tanacetum cinerariifolium, the natural source of mosquito coil.</title>
        <authorList>
            <person name="Yamashiro T."/>
            <person name="Shiraishi A."/>
            <person name="Satake H."/>
            <person name="Nakayama K."/>
        </authorList>
    </citation>
    <scope>NUCLEOTIDE SEQUENCE</scope>
</reference>
<comment type="caution">
    <text evidence="3">The sequence shown here is derived from an EMBL/GenBank/DDBJ whole genome shotgun (WGS) entry which is preliminary data.</text>
</comment>
<keyword evidence="3" id="KW-0548">Nucleotidyltransferase</keyword>
<gene>
    <name evidence="3" type="ORF">Tci_035481</name>
</gene>
<dbReference type="AlphaFoldDB" id="A0A6L2LNY9"/>
<sequence length="599" mass="68380">MVYQMDIKSAFLYETIKEEVYVCQPPGFEDLDHPDKVYKVVKALYGLHQAPRACQDKYVAEILRKFGLTEGKSATTSIDTEKPLLKDPDGKPSISLSCIELMTLNLDIHAYHVNDVTRLQALVDKKKVVVTKAAIRECMSAKRTPWNEFSSLMASAVICLSTGDLSTHTIKYTSPALTQKVFANMRRVGKGFSGVETPLFNGMMVDQEVDAEGAVDEHIEEVNAGDAAQGDDTAAHREVLTVTQEPFIPSLTSPTLPPQPPQDLPSTSQERMIAEMDKDDAVFLMDDKEEDRKVEEAKVDESALDQRRQAESQAKIYKIDMDHANKVLSMQEDEPAKVQEVVKVVTTAKRRKGVVIRDPESESATSTIIPVETKSRDKAIDHVKRKAKEDHAVKRYHVLKRKPQTEGQAKKNMIMYLKNVFCFKMDYFKGMSYDDIRLIFEAKFNLNVAFLLNIKEQIEKEENKVLQKLNETPTKRAAKKRKLDKEVEDLKRHLEIVPNEDDDVYTEATPLARKVPVVDYQVIEMNKKPYYKIIRADGTHQLYVSFLTLLRNFDREHLEALWSLVKERFSTTKPKNFFDDFLLTTLKVMFKTPDPHAQI</sequence>
<dbReference type="GO" id="GO:0003964">
    <property type="term" value="F:RNA-directed DNA polymerase activity"/>
    <property type="evidence" value="ECO:0007669"/>
    <property type="project" value="UniProtKB-KW"/>
</dbReference>
<evidence type="ECO:0000313" key="3">
    <source>
        <dbReference type="EMBL" id="GEU63503.1"/>
    </source>
</evidence>
<evidence type="ECO:0000259" key="2">
    <source>
        <dbReference type="Pfam" id="PF07727"/>
    </source>
</evidence>
<feature type="region of interest" description="Disordered" evidence="1">
    <location>
        <begin position="248"/>
        <end position="268"/>
    </location>
</feature>
<dbReference type="InterPro" id="IPR013103">
    <property type="entry name" value="RVT_2"/>
</dbReference>
<keyword evidence="3" id="KW-0695">RNA-directed DNA polymerase</keyword>
<dbReference type="Pfam" id="PF07727">
    <property type="entry name" value="RVT_2"/>
    <property type="match status" value="1"/>
</dbReference>
<organism evidence="3">
    <name type="scientific">Tanacetum cinerariifolium</name>
    <name type="common">Dalmatian daisy</name>
    <name type="synonym">Chrysanthemum cinerariifolium</name>
    <dbReference type="NCBI Taxonomy" id="118510"/>
    <lineage>
        <taxon>Eukaryota</taxon>
        <taxon>Viridiplantae</taxon>
        <taxon>Streptophyta</taxon>
        <taxon>Embryophyta</taxon>
        <taxon>Tracheophyta</taxon>
        <taxon>Spermatophyta</taxon>
        <taxon>Magnoliopsida</taxon>
        <taxon>eudicotyledons</taxon>
        <taxon>Gunneridae</taxon>
        <taxon>Pentapetalae</taxon>
        <taxon>asterids</taxon>
        <taxon>campanulids</taxon>
        <taxon>Asterales</taxon>
        <taxon>Asteraceae</taxon>
        <taxon>Asteroideae</taxon>
        <taxon>Anthemideae</taxon>
        <taxon>Anthemidinae</taxon>
        <taxon>Tanacetum</taxon>
    </lineage>
</organism>
<keyword evidence="3" id="KW-0808">Transferase</keyword>
<evidence type="ECO:0000256" key="1">
    <source>
        <dbReference type="SAM" id="MobiDB-lite"/>
    </source>
</evidence>
<proteinExistence type="predicted"/>
<feature type="domain" description="Reverse transcriptase Ty1/copia-type" evidence="2">
    <location>
        <begin position="1"/>
        <end position="68"/>
    </location>
</feature>